<dbReference type="PANTHER" id="PTHR43798:SF33">
    <property type="entry name" value="HYDROLASE, PUTATIVE (AFU_ORTHOLOGUE AFUA_2G14860)-RELATED"/>
    <property type="match status" value="1"/>
</dbReference>
<dbReference type="InterPro" id="IPR050266">
    <property type="entry name" value="AB_hydrolase_sf"/>
</dbReference>
<dbReference type="InterPro" id="IPR000073">
    <property type="entry name" value="AB_hydrolase_1"/>
</dbReference>
<sequence length="292" mass="31520">MAPVTEPDTTKRDRNSTVDDHQARLTGLPRRGHMTVMVRGRPVRIAVSENEHTGGELVLLLHGLGCARECWDPVYTGDNHRRWLAIDLPGHGASARVDTGGDALAFYADLVTALVEQLDPGAVHLVAHSMGAAVALLAAPGLPVGALVSLEGNLVGEDCSLISRSIAGQTREAFVQIGFAQLRDGLCASGDPDERIWGAWFERADPGGLWEAARSLVSWCESGGLTSRWMELRHRTYLWGERSGFPMHLRLWLAEARVHEIPIVGHFAMNGNPIALAHAIRIAIDSAGTGTI</sequence>
<dbReference type="Proteomes" id="UP000198949">
    <property type="component" value="Unassembled WGS sequence"/>
</dbReference>
<reference evidence="4" key="1">
    <citation type="submission" date="2016-10" db="EMBL/GenBank/DDBJ databases">
        <authorList>
            <person name="Varghese N."/>
            <person name="Submissions S."/>
        </authorList>
    </citation>
    <scope>NUCLEOTIDE SEQUENCE [LARGE SCALE GENOMIC DNA]</scope>
    <source>
        <strain evidence="4">CGMCC 4.3516</strain>
    </source>
</reference>
<dbReference type="GO" id="GO:0003824">
    <property type="term" value="F:catalytic activity"/>
    <property type="evidence" value="ECO:0007669"/>
    <property type="project" value="UniProtKB-ARBA"/>
</dbReference>
<dbReference type="Gene3D" id="3.40.50.1820">
    <property type="entry name" value="alpha/beta hydrolase"/>
    <property type="match status" value="1"/>
</dbReference>
<keyword evidence="4" id="KW-1185">Reference proteome</keyword>
<dbReference type="OrthoDB" id="2987348at2"/>
<evidence type="ECO:0000259" key="2">
    <source>
        <dbReference type="Pfam" id="PF12697"/>
    </source>
</evidence>
<dbReference type="Pfam" id="PF12697">
    <property type="entry name" value="Abhydrolase_6"/>
    <property type="match status" value="1"/>
</dbReference>
<evidence type="ECO:0000313" key="4">
    <source>
        <dbReference type="Proteomes" id="UP000198949"/>
    </source>
</evidence>
<name>A0A1G6YAT8_9ACTN</name>
<dbReference type="GO" id="GO:0016020">
    <property type="term" value="C:membrane"/>
    <property type="evidence" value="ECO:0007669"/>
    <property type="project" value="TreeGrafter"/>
</dbReference>
<proteinExistence type="predicted"/>
<feature type="region of interest" description="Disordered" evidence="1">
    <location>
        <begin position="1"/>
        <end position="20"/>
    </location>
</feature>
<evidence type="ECO:0000313" key="3">
    <source>
        <dbReference type="EMBL" id="SDD87103.1"/>
    </source>
</evidence>
<protein>
    <submittedName>
        <fullName evidence="3">Pimeloyl-ACP methyl ester carboxylesterase</fullName>
    </submittedName>
</protein>
<dbReference type="InterPro" id="IPR029058">
    <property type="entry name" value="AB_hydrolase_fold"/>
</dbReference>
<accession>A0A1G6YAT8</accession>
<dbReference type="EMBL" id="FNAD01000008">
    <property type="protein sequence ID" value="SDD87103.1"/>
    <property type="molecule type" value="Genomic_DNA"/>
</dbReference>
<dbReference type="AlphaFoldDB" id="A0A1G6YAT8"/>
<feature type="domain" description="AB hydrolase-1" evidence="2">
    <location>
        <begin position="58"/>
        <end position="277"/>
    </location>
</feature>
<organism evidence="3 4">
    <name type="scientific">Glycomyces harbinensis</name>
    <dbReference type="NCBI Taxonomy" id="58114"/>
    <lineage>
        <taxon>Bacteria</taxon>
        <taxon>Bacillati</taxon>
        <taxon>Actinomycetota</taxon>
        <taxon>Actinomycetes</taxon>
        <taxon>Glycomycetales</taxon>
        <taxon>Glycomycetaceae</taxon>
        <taxon>Glycomyces</taxon>
    </lineage>
</organism>
<dbReference type="STRING" id="58114.SAMN05216270_108215"/>
<dbReference type="SUPFAM" id="SSF53474">
    <property type="entry name" value="alpha/beta-Hydrolases"/>
    <property type="match status" value="1"/>
</dbReference>
<dbReference type="PANTHER" id="PTHR43798">
    <property type="entry name" value="MONOACYLGLYCEROL LIPASE"/>
    <property type="match status" value="1"/>
</dbReference>
<gene>
    <name evidence="3" type="ORF">SAMN05216270_108215</name>
</gene>
<evidence type="ECO:0000256" key="1">
    <source>
        <dbReference type="SAM" id="MobiDB-lite"/>
    </source>
</evidence>
<feature type="compositionally biased region" description="Basic and acidic residues" evidence="1">
    <location>
        <begin position="8"/>
        <end position="20"/>
    </location>
</feature>